<sequence>MRGERKRSRLRSPSSRAPVVGLTRLRAHAPSSTPPRDCEKSGGDEGLTMVYRWR</sequence>
<dbReference type="EMBL" id="JRRC01044745">
    <property type="protein sequence ID" value="KHF98578.1"/>
    <property type="molecule type" value="Genomic_DNA"/>
</dbReference>
<accession>A0A0B0MGK6</accession>
<organism evidence="2 3">
    <name type="scientific">Gossypium arboreum</name>
    <name type="common">Tree cotton</name>
    <name type="synonym">Gossypium nanking</name>
    <dbReference type="NCBI Taxonomy" id="29729"/>
    <lineage>
        <taxon>Eukaryota</taxon>
        <taxon>Viridiplantae</taxon>
        <taxon>Streptophyta</taxon>
        <taxon>Embryophyta</taxon>
        <taxon>Tracheophyta</taxon>
        <taxon>Spermatophyta</taxon>
        <taxon>Magnoliopsida</taxon>
        <taxon>eudicotyledons</taxon>
        <taxon>Gunneridae</taxon>
        <taxon>Pentapetalae</taxon>
        <taxon>rosids</taxon>
        <taxon>malvids</taxon>
        <taxon>Malvales</taxon>
        <taxon>Malvaceae</taxon>
        <taxon>Malvoideae</taxon>
        <taxon>Gossypium</taxon>
    </lineage>
</organism>
<keyword evidence="3" id="KW-1185">Reference proteome</keyword>
<evidence type="ECO:0000313" key="2">
    <source>
        <dbReference type="EMBL" id="KHF98578.1"/>
    </source>
</evidence>
<reference evidence="3" key="1">
    <citation type="submission" date="2014-09" db="EMBL/GenBank/DDBJ databases">
        <authorList>
            <person name="Mudge J."/>
            <person name="Ramaraj T."/>
            <person name="Lindquist I.E."/>
            <person name="Bharti A.K."/>
            <person name="Sundararajan A."/>
            <person name="Cameron C.T."/>
            <person name="Woodward J.E."/>
            <person name="May G.D."/>
            <person name="Brubaker C."/>
            <person name="Broadhvest J."/>
            <person name="Wilkins T.A."/>
        </authorList>
    </citation>
    <scope>NUCLEOTIDE SEQUENCE</scope>
    <source>
        <strain evidence="3">cv. AKA8401</strain>
    </source>
</reference>
<feature type="compositionally biased region" description="Basic residues" evidence="1">
    <location>
        <begin position="1"/>
        <end position="10"/>
    </location>
</feature>
<proteinExistence type="predicted"/>
<evidence type="ECO:0000313" key="3">
    <source>
        <dbReference type="Proteomes" id="UP000032142"/>
    </source>
</evidence>
<comment type="caution">
    <text evidence="2">The sequence shown here is derived from an EMBL/GenBank/DDBJ whole genome shotgun (WGS) entry which is preliminary data.</text>
</comment>
<evidence type="ECO:0000256" key="1">
    <source>
        <dbReference type="SAM" id="MobiDB-lite"/>
    </source>
</evidence>
<feature type="region of interest" description="Disordered" evidence="1">
    <location>
        <begin position="1"/>
        <end position="54"/>
    </location>
</feature>
<gene>
    <name evidence="2" type="ORF">F383_37781</name>
</gene>
<dbReference type="AlphaFoldDB" id="A0A0B0MGK6"/>
<dbReference type="Proteomes" id="UP000032142">
    <property type="component" value="Unassembled WGS sequence"/>
</dbReference>
<protein>
    <submittedName>
        <fullName evidence="2">Uncharacterized protein</fullName>
    </submittedName>
</protein>
<name>A0A0B0MGK6_GOSAR</name>